<feature type="transmembrane region" description="Helical" evidence="19">
    <location>
        <begin position="79"/>
        <end position="101"/>
    </location>
</feature>
<evidence type="ECO:0000256" key="2">
    <source>
        <dbReference type="ARBA" id="ARBA00022448"/>
    </source>
</evidence>
<name>A0A8C4QMB0_EPTBU</name>
<evidence type="ECO:0000256" key="13">
    <source>
        <dbReference type="ARBA" id="ARBA00036498"/>
    </source>
</evidence>
<feature type="transmembrane region" description="Helical" evidence="19">
    <location>
        <begin position="187"/>
        <end position="209"/>
    </location>
</feature>
<dbReference type="GO" id="GO:0022857">
    <property type="term" value="F:transmembrane transporter activity"/>
    <property type="evidence" value="ECO:0007669"/>
    <property type="project" value="InterPro"/>
</dbReference>
<sequence>MKSAILYNKLIDSLTSLIITFSLLFSIVSLVVVWYSLPLEVIIIGRIVEGISGGIPILLASSFAYIVDTVPSGTLSLRLALIDMIIGLCGGTGGLVSGYLLEAVGYASVYLCSVGLYLFNFGSGPDPDLPGEGMRSIEYRPAQGGGHRWYMFFLLLAFMTYAMLLQGVPNLLILVQLNAPLCWDAVLMGYGIAVSCTGFLASFLAVALLRRRLTPPGAALLGLLSFSVGMVLLSFTSTTLMMFLAQIPLLLRVMPAPLMRSMMSNAVLPTEQGTLFSMVSCLQTFSEILATIIFNNVYAATVATFHGFSFILAVAISVIPATIMGYVVCYKMSSQSSPYKCWKVWGTVHNPDKLQ</sequence>
<evidence type="ECO:0000256" key="1">
    <source>
        <dbReference type="ARBA" id="ARBA00004155"/>
    </source>
</evidence>
<evidence type="ECO:0000256" key="8">
    <source>
        <dbReference type="ARBA" id="ARBA00023180"/>
    </source>
</evidence>
<reference evidence="20" key="2">
    <citation type="submission" date="2025-09" db="UniProtKB">
        <authorList>
            <consortium name="Ensembl"/>
        </authorList>
    </citation>
    <scope>IDENTIFICATION</scope>
</reference>
<keyword evidence="8" id="KW-0325">Glycoprotein</keyword>
<evidence type="ECO:0000313" key="21">
    <source>
        <dbReference type="Proteomes" id="UP000694388"/>
    </source>
</evidence>
<evidence type="ECO:0000256" key="6">
    <source>
        <dbReference type="ARBA" id="ARBA00022989"/>
    </source>
</evidence>
<comment type="subcellular location">
    <subcellularLocation>
        <location evidence="1">Lysosome membrane</location>
        <topology evidence="1">Multi-pass membrane protein</topology>
    </subcellularLocation>
</comment>
<evidence type="ECO:0000256" key="16">
    <source>
        <dbReference type="ARBA" id="ARBA00040938"/>
    </source>
</evidence>
<keyword evidence="7 19" id="KW-0472">Membrane</keyword>
<dbReference type="Ensembl" id="ENSEBUT00000018255.1">
    <property type="protein sequence ID" value="ENSEBUP00000017679.1"/>
    <property type="gene ID" value="ENSEBUG00000011045.1"/>
</dbReference>
<feature type="transmembrane region" description="Helical" evidence="19">
    <location>
        <begin position="310"/>
        <end position="330"/>
    </location>
</feature>
<evidence type="ECO:0000256" key="7">
    <source>
        <dbReference type="ARBA" id="ARBA00023136"/>
    </source>
</evidence>
<evidence type="ECO:0000256" key="5">
    <source>
        <dbReference type="ARBA" id="ARBA00022847"/>
    </source>
</evidence>
<dbReference type="SUPFAM" id="SSF103473">
    <property type="entry name" value="MFS general substrate transporter"/>
    <property type="match status" value="1"/>
</dbReference>
<evidence type="ECO:0000256" key="11">
    <source>
        <dbReference type="ARBA" id="ARBA00035844"/>
    </source>
</evidence>
<feature type="transmembrane region" description="Helical" evidence="19">
    <location>
        <begin position="221"/>
        <end position="254"/>
    </location>
</feature>
<dbReference type="GeneTree" id="ENSGT00950000183096"/>
<evidence type="ECO:0000256" key="4">
    <source>
        <dbReference type="ARBA" id="ARBA00022729"/>
    </source>
</evidence>
<protein>
    <recommendedName>
        <fullName evidence="16">Lysosomal proton-coupled steroid conjugate and bile acid symporter SLC46A3</fullName>
    </recommendedName>
    <alternativeName>
        <fullName evidence="17">Solute carrier family 46 member 3</fullName>
    </alternativeName>
</protein>
<evidence type="ECO:0000256" key="15">
    <source>
        <dbReference type="ARBA" id="ARBA00038227"/>
    </source>
</evidence>
<dbReference type="PANTHER" id="PTHR23507:SF9">
    <property type="entry name" value="LYSOSOMAL PROTON-COUPLED STEROID CONJUGATE AND BILE ACID SYMPORTER SLC46A3"/>
    <property type="match status" value="1"/>
</dbReference>
<dbReference type="InterPro" id="IPR011701">
    <property type="entry name" value="MFS"/>
</dbReference>
<evidence type="ECO:0000256" key="18">
    <source>
        <dbReference type="ARBA" id="ARBA00048746"/>
    </source>
</evidence>
<keyword evidence="6 19" id="KW-1133">Transmembrane helix</keyword>
<comment type="catalytic activity">
    <reaction evidence="11">
        <text>cholate(out) + n H(+)(out) = cholate(in) + n H(+)(in)</text>
        <dbReference type="Rhea" id="RHEA:75499"/>
        <dbReference type="ChEBI" id="CHEBI:15378"/>
        <dbReference type="ChEBI" id="CHEBI:29747"/>
    </reaction>
</comment>
<evidence type="ECO:0000313" key="20">
    <source>
        <dbReference type="Ensembl" id="ENSEBUP00000017679.1"/>
    </source>
</evidence>
<comment type="catalytic activity">
    <reaction evidence="18">
        <text>taurocholate(out) + n H(+)(out) = taurocholate(in) + n H(+)(in)</text>
        <dbReference type="Rhea" id="RHEA:75507"/>
        <dbReference type="ChEBI" id="CHEBI:15378"/>
        <dbReference type="ChEBI" id="CHEBI:36257"/>
    </reaction>
</comment>
<keyword evidence="5" id="KW-0769">Symport</keyword>
<dbReference type="InterPro" id="IPR036259">
    <property type="entry name" value="MFS_trans_sf"/>
</dbReference>
<comment type="catalytic activity">
    <reaction evidence="10">
        <text>dehydroepiandrosterone 3-sulfate(out) + n H(+)(out) = dehydroepiandrosterone 3-sulfate(in) + n H(+)(in)</text>
        <dbReference type="Rhea" id="RHEA:75487"/>
        <dbReference type="ChEBI" id="CHEBI:15378"/>
        <dbReference type="ChEBI" id="CHEBI:57905"/>
    </reaction>
</comment>
<evidence type="ECO:0000256" key="9">
    <source>
        <dbReference type="ARBA" id="ARBA00023228"/>
    </source>
</evidence>
<dbReference type="Gene3D" id="1.20.1250.20">
    <property type="entry name" value="MFS general substrate transporter like domains"/>
    <property type="match status" value="1"/>
</dbReference>
<evidence type="ECO:0000256" key="12">
    <source>
        <dbReference type="ARBA" id="ARBA00036178"/>
    </source>
</evidence>
<comment type="similarity">
    <text evidence="15">Belongs to the major facilitator superfamily. SLC46A family.</text>
</comment>
<comment type="catalytic activity">
    <reaction evidence="14">
        <text>glycocholate(out) + n H(+)(out) = glycocholate(in) + n H(+)(in)</text>
        <dbReference type="Rhea" id="RHEA:75503"/>
        <dbReference type="ChEBI" id="CHEBI:15378"/>
        <dbReference type="ChEBI" id="CHEBI:29746"/>
    </reaction>
</comment>
<dbReference type="Proteomes" id="UP000694388">
    <property type="component" value="Unplaced"/>
</dbReference>
<dbReference type="Pfam" id="PF07690">
    <property type="entry name" value="MFS_1"/>
    <property type="match status" value="1"/>
</dbReference>
<evidence type="ECO:0000256" key="14">
    <source>
        <dbReference type="ARBA" id="ARBA00036597"/>
    </source>
</evidence>
<keyword evidence="21" id="KW-1185">Reference proteome</keyword>
<comment type="catalytic activity">
    <reaction evidence="12">
        <text>estrone 3-sulfate(out) + n H(+)(out) = estrone 3-sulfate(in) + n H(+)(in)</text>
        <dbReference type="Rhea" id="RHEA:75483"/>
        <dbReference type="ChEBI" id="CHEBI:15378"/>
        <dbReference type="ChEBI" id="CHEBI:60050"/>
    </reaction>
</comment>
<dbReference type="PANTHER" id="PTHR23507">
    <property type="entry name" value="ZGC:174356"/>
    <property type="match status" value="1"/>
</dbReference>
<proteinExistence type="inferred from homology"/>
<feature type="transmembrane region" description="Helical" evidence="19">
    <location>
        <begin position="43"/>
        <end position="67"/>
    </location>
</feature>
<keyword evidence="9" id="KW-0458">Lysosome</keyword>
<organism evidence="20 21">
    <name type="scientific">Eptatretus burgeri</name>
    <name type="common">Inshore hagfish</name>
    <dbReference type="NCBI Taxonomy" id="7764"/>
    <lineage>
        <taxon>Eukaryota</taxon>
        <taxon>Metazoa</taxon>
        <taxon>Chordata</taxon>
        <taxon>Craniata</taxon>
        <taxon>Vertebrata</taxon>
        <taxon>Cyclostomata</taxon>
        <taxon>Myxini</taxon>
        <taxon>Myxiniformes</taxon>
        <taxon>Myxinidae</taxon>
        <taxon>Eptatretinae</taxon>
        <taxon>Eptatretus</taxon>
    </lineage>
</organism>
<dbReference type="OMA" id="MFMTYPL"/>
<evidence type="ECO:0000256" key="19">
    <source>
        <dbReference type="SAM" id="Phobius"/>
    </source>
</evidence>
<comment type="catalytic activity">
    <reaction evidence="13">
        <text>25-hydroxyvitamin D3 sulfate(out) + n H(+)(out) = 25-hydroxyvitamin D3 sulfate(in) + n H(+)(in)</text>
        <dbReference type="Rhea" id="RHEA:75491"/>
        <dbReference type="ChEBI" id="CHEBI:15378"/>
        <dbReference type="ChEBI" id="CHEBI:194336"/>
    </reaction>
</comment>
<evidence type="ECO:0000256" key="3">
    <source>
        <dbReference type="ARBA" id="ARBA00022692"/>
    </source>
</evidence>
<keyword evidence="4" id="KW-0732">Signal</keyword>
<reference evidence="20" key="1">
    <citation type="submission" date="2025-08" db="UniProtKB">
        <authorList>
            <consortium name="Ensembl"/>
        </authorList>
    </citation>
    <scope>IDENTIFICATION</scope>
</reference>
<dbReference type="GO" id="GO:0016020">
    <property type="term" value="C:membrane"/>
    <property type="evidence" value="ECO:0007669"/>
    <property type="project" value="UniProtKB-SubCell"/>
</dbReference>
<keyword evidence="2" id="KW-0813">Transport</keyword>
<accession>A0A8C4QMB0</accession>
<feature type="transmembrane region" description="Helical" evidence="19">
    <location>
        <begin position="149"/>
        <end position="175"/>
    </location>
</feature>
<evidence type="ECO:0000256" key="17">
    <source>
        <dbReference type="ARBA" id="ARBA00042515"/>
    </source>
</evidence>
<feature type="transmembrane region" description="Helical" evidence="19">
    <location>
        <begin position="12"/>
        <end position="37"/>
    </location>
</feature>
<dbReference type="AlphaFoldDB" id="A0A8C4QMB0"/>
<evidence type="ECO:0000256" key="10">
    <source>
        <dbReference type="ARBA" id="ARBA00035788"/>
    </source>
</evidence>
<keyword evidence="3 19" id="KW-0812">Transmembrane</keyword>